<gene>
    <name evidence="3" type="ORF">RchiOBHm_Chr7g0206791</name>
</gene>
<evidence type="ECO:0008006" key="5">
    <source>
        <dbReference type="Google" id="ProtNLM"/>
    </source>
</evidence>
<protein>
    <recommendedName>
        <fullName evidence="5">Transmembrane protein</fullName>
    </recommendedName>
</protein>
<keyword evidence="2" id="KW-1133">Transmembrane helix</keyword>
<evidence type="ECO:0000256" key="2">
    <source>
        <dbReference type="SAM" id="Phobius"/>
    </source>
</evidence>
<reference evidence="3 4" key="1">
    <citation type="journal article" date="2018" name="Nat. Genet.">
        <title>The Rosa genome provides new insights in the design of modern roses.</title>
        <authorList>
            <person name="Bendahmane M."/>
        </authorList>
    </citation>
    <scope>NUCLEOTIDE SEQUENCE [LARGE SCALE GENOMIC DNA]</scope>
    <source>
        <strain evidence="4">cv. Old Blush</strain>
    </source>
</reference>
<evidence type="ECO:0000313" key="4">
    <source>
        <dbReference type="Proteomes" id="UP000238479"/>
    </source>
</evidence>
<proteinExistence type="predicted"/>
<name>A0A2P6P9A4_ROSCH</name>
<feature type="transmembrane region" description="Helical" evidence="2">
    <location>
        <begin position="7"/>
        <end position="29"/>
    </location>
</feature>
<dbReference type="Proteomes" id="UP000238479">
    <property type="component" value="Chromosome 7"/>
</dbReference>
<feature type="transmembrane region" description="Helical" evidence="2">
    <location>
        <begin position="35"/>
        <end position="53"/>
    </location>
</feature>
<dbReference type="Gramene" id="PRQ18508">
    <property type="protein sequence ID" value="PRQ18508"/>
    <property type="gene ID" value="RchiOBHm_Chr7g0206791"/>
</dbReference>
<evidence type="ECO:0000313" key="3">
    <source>
        <dbReference type="EMBL" id="PRQ18508.1"/>
    </source>
</evidence>
<keyword evidence="2" id="KW-0472">Membrane</keyword>
<feature type="region of interest" description="Disordered" evidence="1">
    <location>
        <begin position="73"/>
        <end position="110"/>
    </location>
</feature>
<feature type="compositionally biased region" description="Gly residues" evidence="1">
    <location>
        <begin position="80"/>
        <end position="92"/>
    </location>
</feature>
<organism evidence="3 4">
    <name type="scientific">Rosa chinensis</name>
    <name type="common">China rose</name>
    <dbReference type="NCBI Taxonomy" id="74649"/>
    <lineage>
        <taxon>Eukaryota</taxon>
        <taxon>Viridiplantae</taxon>
        <taxon>Streptophyta</taxon>
        <taxon>Embryophyta</taxon>
        <taxon>Tracheophyta</taxon>
        <taxon>Spermatophyta</taxon>
        <taxon>Magnoliopsida</taxon>
        <taxon>eudicotyledons</taxon>
        <taxon>Gunneridae</taxon>
        <taxon>Pentapetalae</taxon>
        <taxon>rosids</taxon>
        <taxon>fabids</taxon>
        <taxon>Rosales</taxon>
        <taxon>Rosaceae</taxon>
        <taxon>Rosoideae</taxon>
        <taxon>Rosoideae incertae sedis</taxon>
        <taxon>Rosa</taxon>
    </lineage>
</organism>
<sequence>MKLGRFLSLFSSGLCFFFLFISLFFFFLFLSFLGAGPVSFFSLLLLFFFFFGLQRPALFSWAGSLLRPEETSCRSRSGRGRGGAGARLGRGAGAEQETSGSRLANPSVGGGAAADGLRILCWDRRCGLAAWVGGRSRLEQGCRLRSVLLAGMDRAMMGFD</sequence>
<keyword evidence="4" id="KW-1185">Reference proteome</keyword>
<accession>A0A2P6P9A4</accession>
<dbReference type="AlphaFoldDB" id="A0A2P6P9A4"/>
<keyword evidence="2" id="KW-0812">Transmembrane</keyword>
<dbReference type="EMBL" id="PDCK01000045">
    <property type="protein sequence ID" value="PRQ18508.1"/>
    <property type="molecule type" value="Genomic_DNA"/>
</dbReference>
<comment type="caution">
    <text evidence="3">The sequence shown here is derived from an EMBL/GenBank/DDBJ whole genome shotgun (WGS) entry which is preliminary data.</text>
</comment>
<evidence type="ECO:0000256" key="1">
    <source>
        <dbReference type="SAM" id="MobiDB-lite"/>
    </source>
</evidence>